<dbReference type="OrthoDB" id="6437007at2759"/>
<name>A0A8X6UJP5_NEPPI</name>
<dbReference type="Proteomes" id="UP000887013">
    <property type="component" value="Unassembled WGS sequence"/>
</dbReference>
<sequence>MIHFCFRVKRDEFCFEYPHLCQKPNNLTEFCKKHAYICEFGTSNLVIPKLDYYANDSANEAYDVLREIYFHHIIEDGAQYWSWAKPFSSRASSKMKTTFVYDYDRYFYVTCYSSNLHMYGSEEVETSNSDEYVGIDKSLYSLLIKDRDDQTFIPWTVPRIILSIYSPFVPNYPFLEGVILEKNHDYFVNIRFEEEHLLESPYETNCTDYEDLWNKNNKTGPRSQEMCKEWCLWNYHKSCEDCEKKLTMVEKPIRICSIHDDCITDANSKNILNDCQRNCKVSCK</sequence>
<organism evidence="1 2">
    <name type="scientific">Nephila pilipes</name>
    <name type="common">Giant wood spider</name>
    <name type="synonym">Nephila maculata</name>
    <dbReference type="NCBI Taxonomy" id="299642"/>
    <lineage>
        <taxon>Eukaryota</taxon>
        <taxon>Metazoa</taxon>
        <taxon>Ecdysozoa</taxon>
        <taxon>Arthropoda</taxon>
        <taxon>Chelicerata</taxon>
        <taxon>Arachnida</taxon>
        <taxon>Araneae</taxon>
        <taxon>Araneomorphae</taxon>
        <taxon>Entelegynae</taxon>
        <taxon>Araneoidea</taxon>
        <taxon>Nephilidae</taxon>
        <taxon>Nephila</taxon>
    </lineage>
</organism>
<reference evidence="1" key="1">
    <citation type="submission" date="2020-08" db="EMBL/GenBank/DDBJ databases">
        <title>Multicomponent nature underlies the extraordinary mechanical properties of spider dragline silk.</title>
        <authorList>
            <person name="Kono N."/>
            <person name="Nakamura H."/>
            <person name="Mori M."/>
            <person name="Yoshida Y."/>
            <person name="Ohtoshi R."/>
            <person name="Malay A.D."/>
            <person name="Moran D.A.P."/>
            <person name="Tomita M."/>
            <person name="Numata K."/>
            <person name="Arakawa K."/>
        </authorList>
    </citation>
    <scope>NUCLEOTIDE SEQUENCE</scope>
</reference>
<evidence type="ECO:0000313" key="2">
    <source>
        <dbReference type="Proteomes" id="UP000887013"/>
    </source>
</evidence>
<gene>
    <name evidence="1" type="primary">AVEN_224133_1</name>
    <name evidence="1" type="ORF">NPIL_522651</name>
</gene>
<comment type="caution">
    <text evidence="1">The sequence shown here is derived from an EMBL/GenBank/DDBJ whole genome shotgun (WGS) entry which is preliminary data.</text>
</comment>
<protein>
    <submittedName>
        <fullName evidence="1">Uncharacterized protein</fullName>
    </submittedName>
</protein>
<dbReference type="EMBL" id="BMAW01079910">
    <property type="protein sequence ID" value="GFU17315.1"/>
    <property type="molecule type" value="Genomic_DNA"/>
</dbReference>
<evidence type="ECO:0000313" key="1">
    <source>
        <dbReference type="EMBL" id="GFU17315.1"/>
    </source>
</evidence>
<dbReference type="AlphaFoldDB" id="A0A8X6UJP5"/>
<keyword evidence="2" id="KW-1185">Reference proteome</keyword>
<accession>A0A8X6UJP5</accession>
<proteinExistence type="predicted"/>